<protein>
    <submittedName>
        <fullName evidence="2">Uncharacterized protein</fullName>
    </submittedName>
</protein>
<feature type="region of interest" description="Disordered" evidence="1">
    <location>
        <begin position="1"/>
        <end position="40"/>
    </location>
</feature>
<organism evidence="2">
    <name type="scientific">uncultured Thermomicrobiales bacterium</name>
    <dbReference type="NCBI Taxonomy" id="1645740"/>
    <lineage>
        <taxon>Bacteria</taxon>
        <taxon>Pseudomonadati</taxon>
        <taxon>Thermomicrobiota</taxon>
        <taxon>Thermomicrobia</taxon>
        <taxon>Thermomicrobiales</taxon>
        <taxon>environmental samples</taxon>
    </lineage>
</organism>
<feature type="compositionally biased region" description="Basic residues" evidence="1">
    <location>
        <begin position="19"/>
        <end position="30"/>
    </location>
</feature>
<dbReference type="AlphaFoldDB" id="A0A6J4UT19"/>
<dbReference type="EMBL" id="CADCWL010000068">
    <property type="protein sequence ID" value="CAA9559076.1"/>
    <property type="molecule type" value="Genomic_DNA"/>
</dbReference>
<proteinExistence type="predicted"/>
<feature type="region of interest" description="Disordered" evidence="1">
    <location>
        <begin position="74"/>
        <end position="96"/>
    </location>
</feature>
<reference evidence="2" key="1">
    <citation type="submission" date="2020-02" db="EMBL/GenBank/DDBJ databases">
        <authorList>
            <person name="Meier V. D."/>
        </authorList>
    </citation>
    <scope>NUCLEOTIDE SEQUENCE</scope>
    <source>
        <strain evidence="2">AVDCRST_MAG19</strain>
    </source>
</reference>
<evidence type="ECO:0000313" key="2">
    <source>
        <dbReference type="EMBL" id="CAA9559076.1"/>
    </source>
</evidence>
<feature type="compositionally biased region" description="Basic and acidic residues" evidence="1">
    <location>
        <begin position="31"/>
        <end position="40"/>
    </location>
</feature>
<gene>
    <name evidence="2" type="ORF">AVDCRST_MAG19-1481</name>
</gene>
<sequence>MGHGGDDAASGGGGGHDGGRRKDRGFRRVRLRADDEDRRSAARRELLTASGRFLSREEPEREVAERWGGTHLLDDDRYHVRSLQGPDRPLLGRSGS</sequence>
<accession>A0A6J4UT19</accession>
<name>A0A6J4UT19_9BACT</name>
<evidence type="ECO:0000256" key="1">
    <source>
        <dbReference type="SAM" id="MobiDB-lite"/>
    </source>
</evidence>